<dbReference type="GO" id="GO:0045892">
    <property type="term" value="P:negative regulation of DNA-templated transcription"/>
    <property type="evidence" value="ECO:0007669"/>
    <property type="project" value="TreeGrafter"/>
</dbReference>
<dbReference type="Gene3D" id="1.10.10.10">
    <property type="entry name" value="Winged helix-like DNA-binding domain superfamily/Winged helix DNA-binding domain"/>
    <property type="match status" value="1"/>
</dbReference>
<dbReference type="AlphaFoldDB" id="A0A0S7BZI4"/>
<dbReference type="SUPFAM" id="SSF46785">
    <property type="entry name" value="Winged helix' DNA-binding domain"/>
    <property type="match status" value="1"/>
</dbReference>
<evidence type="ECO:0000256" key="2">
    <source>
        <dbReference type="ARBA" id="ARBA00023125"/>
    </source>
</evidence>
<dbReference type="SMART" id="SM00345">
    <property type="entry name" value="HTH_GNTR"/>
    <property type="match status" value="1"/>
</dbReference>
<dbReference type="PROSITE" id="PS50949">
    <property type="entry name" value="HTH_GNTR"/>
    <property type="match status" value="1"/>
</dbReference>
<gene>
    <name evidence="5" type="ORF">TBC1_11184</name>
</gene>
<sequence length="246" mass="28291">MEKIQIDHNSPIPMHVQVEALLRRLIEQPRYIAGEYLPREVDLAKQLGISRNTVRQATNKLEYEGLIVRKKGIGTKVVAKTMTTRLSSWHSFTQEMNERGIAFTNYQVEAVWTEAGEKVSEFFGISPDTPVVKLSRLRGDADGPFVYFESYFHPRTGITPEADFTRPLYELLEKEFSTVVKISREQISARRASSITAKRLKINPGDPVLLRKRFVSDPGDRPVEYNLGFYIADKFTYTIEIHRHDD</sequence>
<dbReference type="GO" id="GO:0003700">
    <property type="term" value="F:DNA-binding transcription factor activity"/>
    <property type="evidence" value="ECO:0007669"/>
    <property type="project" value="InterPro"/>
</dbReference>
<keyword evidence="2 5" id="KW-0238">DNA-binding</keyword>
<dbReference type="Pfam" id="PF00392">
    <property type="entry name" value="GntR"/>
    <property type="match status" value="1"/>
</dbReference>
<keyword evidence="1" id="KW-0805">Transcription regulation</keyword>
<evidence type="ECO:0000313" key="5">
    <source>
        <dbReference type="EMBL" id="GAP42056.1"/>
    </source>
</evidence>
<dbReference type="InterPro" id="IPR050679">
    <property type="entry name" value="Bact_HTH_transcr_reg"/>
</dbReference>
<name>A0A0S7BZI4_9BACT</name>
<dbReference type="GO" id="GO:0003677">
    <property type="term" value="F:DNA binding"/>
    <property type="evidence" value="ECO:0007669"/>
    <property type="project" value="UniProtKB-KW"/>
</dbReference>
<dbReference type="CDD" id="cd07377">
    <property type="entry name" value="WHTH_GntR"/>
    <property type="match status" value="1"/>
</dbReference>
<dbReference type="InterPro" id="IPR036388">
    <property type="entry name" value="WH-like_DNA-bd_sf"/>
</dbReference>
<evidence type="ECO:0000256" key="3">
    <source>
        <dbReference type="ARBA" id="ARBA00023163"/>
    </source>
</evidence>
<feature type="domain" description="HTH gntR-type" evidence="4">
    <location>
        <begin position="12"/>
        <end position="80"/>
    </location>
</feature>
<dbReference type="SUPFAM" id="SSF64288">
    <property type="entry name" value="Chorismate lyase-like"/>
    <property type="match status" value="1"/>
</dbReference>
<dbReference type="InterPro" id="IPR036390">
    <property type="entry name" value="WH_DNA-bd_sf"/>
</dbReference>
<dbReference type="InterPro" id="IPR000524">
    <property type="entry name" value="Tscrpt_reg_HTH_GntR"/>
</dbReference>
<dbReference type="Gene3D" id="3.40.1410.10">
    <property type="entry name" value="Chorismate lyase-like"/>
    <property type="match status" value="1"/>
</dbReference>
<evidence type="ECO:0000313" key="6">
    <source>
        <dbReference type="Proteomes" id="UP000053091"/>
    </source>
</evidence>
<dbReference type="PRINTS" id="PR00035">
    <property type="entry name" value="HTHGNTR"/>
</dbReference>
<dbReference type="STRING" id="1678841.TBC1_11184"/>
<dbReference type="OrthoDB" id="9815017at2"/>
<dbReference type="SMART" id="SM00866">
    <property type="entry name" value="UTRA"/>
    <property type="match status" value="1"/>
</dbReference>
<dbReference type="Proteomes" id="UP000053091">
    <property type="component" value="Unassembled WGS sequence"/>
</dbReference>
<dbReference type="InterPro" id="IPR011663">
    <property type="entry name" value="UTRA"/>
</dbReference>
<dbReference type="Pfam" id="PF07702">
    <property type="entry name" value="UTRA"/>
    <property type="match status" value="1"/>
</dbReference>
<proteinExistence type="predicted"/>
<evidence type="ECO:0000259" key="4">
    <source>
        <dbReference type="PROSITE" id="PS50949"/>
    </source>
</evidence>
<accession>A0A0S7BZI4</accession>
<evidence type="ECO:0000256" key="1">
    <source>
        <dbReference type="ARBA" id="ARBA00023015"/>
    </source>
</evidence>
<dbReference type="PANTHER" id="PTHR44846:SF1">
    <property type="entry name" value="MANNOSYL-D-GLYCERATE TRANSPORT_METABOLISM SYSTEM REPRESSOR MNGR-RELATED"/>
    <property type="match status" value="1"/>
</dbReference>
<keyword evidence="3" id="KW-0804">Transcription</keyword>
<keyword evidence="6" id="KW-1185">Reference proteome</keyword>
<reference evidence="5" key="1">
    <citation type="journal article" date="2015" name="Genome Announc.">
        <title>Draft Genome Sequence of Bacteroidales Strain TBC1, a Novel Isolate from a Methanogenic Wastewater Treatment System.</title>
        <authorList>
            <person name="Tourlousse D.M."/>
            <person name="Matsuura N."/>
            <person name="Sun L."/>
            <person name="Toyonaga M."/>
            <person name="Kuroda K."/>
            <person name="Ohashi A."/>
            <person name="Cruz R."/>
            <person name="Yamaguchi T."/>
            <person name="Sekiguchi Y."/>
        </authorList>
    </citation>
    <scope>NUCLEOTIDE SEQUENCE [LARGE SCALE GENOMIC DNA]</scope>
    <source>
        <strain evidence="5">TBC1</strain>
    </source>
</reference>
<dbReference type="EMBL" id="DF968182">
    <property type="protein sequence ID" value="GAP42056.1"/>
    <property type="molecule type" value="Genomic_DNA"/>
</dbReference>
<protein>
    <submittedName>
        <fullName evidence="5">DNA-binding transcriptional regulator, GntR family</fullName>
    </submittedName>
</protein>
<dbReference type="PANTHER" id="PTHR44846">
    <property type="entry name" value="MANNOSYL-D-GLYCERATE TRANSPORT/METABOLISM SYSTEM REPRESSOR MNGR-RELATED"/>
    <property type="match status" value="1"/>
</dbReference>
<dbReference type="InterPro" id="IPR028978">
    <property type="entry name" value="Chorismate_lyase_/UTRA_dom_sf"/>
</dbReference>
<organism evidence="5">
    <name type="scientific">Lentimicrobium saccharophilum</name>
    <dbReference type="NCBI Taxonomy" id="1678841"/>
    <lineage>
        <taxon>Bacteria</taxon>
        <taxon>Pseudomonadati</taxon>
        <taxon>Bacteroidota</taxon>
        <taxon>Bacteroidia</taxon>
        <taxon>Bacteroidales</taxon>
        <taxon>Lentimicrobiaceae</taxon>
        <taxon>Lentimicrobium</taxon>
    </lineage>
</organism>